<evidence type="ECO:0000313" key="4">
    <source>
        <dbReference type="Proteomes" id="UP000294930"/>
    </source>
</evidence>
<protein>
    <recommendedName>
        <fullName evidence="5">DUF3592 domain-containing protein</fullName>
    </recommendedName>
</protein>
<reference evidence="3 4" key="1">
    <citation type="submission" date="2019-03" db="EMBL/GenBank/DDBJ databases">
        <title>Genomic Encyclopedia of Type Strains, Phase III (KMG-III): the genomes of soil and plant-associated and newly described type strains.</title>
        <authorList>
            <person name="Whitman W."/>
        </authorList>
    </citation>
    <scope>NUCLEOTIDE SEQUENCE [LARGE SCALE GENOMIC DNA]</scope>
    <source>
        <strain evidence="3 4">CGMCC 1.10957</strain>
    </source>
</reference>
<keyword evidence="2" id="KW-1133">Transmembrane helix</keyword>
<accession>A0ABY2G8E0</accession>
<evidence type="ECO:0000256" key="1">
    <source>
        <dbReference type="SAM" id="MobiDB-lite"/>
    </source>
</evidence>
<feature type="transmembrane region" description="Helical" evidence="2">
    <location>
        <begin position="218"/>
        <end position="251"/>
    </location>
</feature>
<keyword evidence="2" id="KW-0812">Transmembrane</keyword>
<feature type="transmembrane region" description="Helical" evidence="2">
    <location>
        <begin position="24"/>
        <end position="46"/>
    </location>
</feature>
<evidence type="ECO:0000256" key="2">
    <source>
        <dbReference type="SAM" id="Phobius"/>
    </source>
</evidence>
<evidence type="ECO:0000313" key="3">
    <source>
        <dbReference type="EMBL" id="TDY13711.1"/>
    </source>
</evidence>
<keyword evidence="4" id="KW-1185">Reference proteome</keyword>
<dbReference type="Proteomes" id="UP000294930">
    <property type="component" value="Unassembled WGS sequence"/>
</dbReference>
<comment type="caution">
    <text evidence="3">The sequence shown here is derived from an EMBL/GenBank/DDBJ whole genome shotgun (WGS) entry which is preliminary data.</text>
</comment>
<feature type="transmembrane region" description="Helical" evidence="2">
    <location>
        <begin position="52"/>
        <end position="75"/>
    </location>
</feature>
<dbReference type="RefSeq" id="WP_134198426.1">
    <property type="nucleotide sequence ID" value="NZ_SOQZ01000001.1"/>
</dbReference>
<organism evidence="3 4">
    <name type="scientific">Meridianimaribacter flavus</name>
    <dbReference type="NCBI Taxonomy" id="571115"/>
    <lineage>
        <taxon>Bacteria</taxon>
        <taxon>Pseudomonadati</taxon>
        <taxon>Bacteroidota</taxon>
        <taxon>Flavobacteriia</taxon>
        <taxon>Flavobacteriales</taxon>
        <taxon>Flavobacteriaceae</taxon>
        <taxon>Meridianimaribacter</taxon>
    </lineage>
</organism>
<sequence>MVPQNQYEIKPLTLQDRKMLRRQFLFLIAFGVFVGAIFFFIFKFVLPTGEMGYIPVFVFTAFALIFGAFIFYFFWGTYIDLKKGIKQCYTGIVNDKRVNKHTSSSARHNRSGGSHAYGSSRKSTQTYYYISIENIEHSVSYKQYSQAKLGDKVSIEISPKKKEVLDFKVLEKNNDTTTLSHHTISKKRYERVEKSLPMTIKEIELVKKMFFKTIRKDLMYLIPIIILLFVLWKGIFIFLIPLIIAFIYYSFKLLIKYNRYAKFNRNGYLKTVTKVQVIDKLKATSNRNSTKFQIETNHGNINVSEHIYNQVQASQVINLHKASFIDLLFEVSFDYGN</sequence>
<feature type="region of interest" description="Disordered" evidence="1">
    <location>
        <begin position="100"/>
        <end position="120"/>
    </location>
</feature>
<keyword evidence="2" id="KW-0472">Membrane</keyword>
<dbReference type="EMBL" id="SOQZ01000001">
    <property type="protein sequence ID" value="TDY13711.1"/>
    <property type="molecule type" value="Genomic_DNA"/>
</dbReference>
<gene>
    <name evidence="3" type="ORF">A8975_0306</name>
</gene>
<name>A0ABY2G8E0_9FLAO</name>
<evidence type="ECO:0008006" key="5">
    <source>
        <dbReference type="Google" id="ProtNLM"/>
    </source>
</evidence>
<proteinExistence type="predicted"/>